<dbReference type="EMBL" id="AWUE01021023">
    <property type="protein sequence ID" value="OMO64036.1"/>
    <property type="molecule type" value="Genomic_DNA"/>
</dbReference>
<protein>
    <submittedName>
        <fullName evidence="1">Uncharacterized protein</fullName>
    </submittedName>
</protein>
<keyword evidence="2" id="KW-1185">Reference proteome</keyword>
<dbReference type="AlphaFoldDB" id="A0A1R3H1A7"/>
<dbReference type="Proteomes" id="UP000187203">
    <property type="component" value="Unassembled WGS sequence"/>
</dbReference>
<name>A0A1R3H1A7_9ROSI</name>
<reference evidence="2" key="1">
    <citation type="submission" date="2013-09" db="EMBL/GenBank/DDBJ databases">
        <title>Corchorus olitorius genome sequencing.</title>
        <authorList>
            <person name="Alam M."/>
            <person name="Haque M.S."/>
            <person name="Islam M.S."/>
            <person name="Emdad E.M."/>
            <person name="Islam M.M."/>
            <person name="Ahmed B."/>
            <person name="Halim A."/>
            <person name="Hossen Q.M.M."/>
            <person name="Hossain M.Z."/>
            <person name="Ahmed R."/>
            <person name="Khan M.M."/>
            <person name="Islam R."/>
            <person name="Rashid M.M."/>
            <person name="Khan S.A."/>
            <person name="Rahman M.S."/>
            <person name="Alam M."/>
            <person name="Yahiya A.S."/>
            <person name="Khan M.S."/>
            <person name="Azam M.S."/>
            <person name="Haque T."/>
            <person name="Lashkar M.Z.H."/>
            <person name="Akhand A.I."/>
            <person name="Morshed G."/>
            <person name="Roy S."/>
            <person name="Uddin K.S."/>
            <person name="Rabeya T."/>
            <person name="Hossain A.S."/>
            <person name="Chowdhury A."/>
            <person name="Snigdha A.R."/>
            <person name="Mortoza M.S."/>
            <person name="Matin S.A."/>
            <person name="Hoque S.M.E."/>
            <person name="Islam M.K."/>
            <person name="Roy D.K."/>
            <person name="Haider R."/>
            <person name="Moosa M.M."/>
            <person name="Elias S.M."/>
            <person name="Hasan A.M."/>
            <person name="Jahan S."/>
            <person name="Shafiuddin M."/>
            <person name="Mahmood N."/>
            <person name="Shommy N.S."/>
        </authorList>
    </citation>
    <scope>NUCLEOTIDE SEQUENCE [LARGE SCALE GENOMIC DNA]</scope>
    <source>
        <strain evidence="2">cv. O-4</strain>
    </source>
</reference>
<organism evidence="1 2">
    <name type="scientific">Corchorus olitorius</name>
    <dbReference type="NCBI Taxonomy" id="93759"/>
    <lineage>
        <taxon>Eukaryota</taxon>
        <taxon>Viridiplantae</taxon>
        <taxon>Streptophyta</taxon>
        <taxon>Embryophyta</taxon>
        <taxon>Tracheophyta</taxon>
        <taxon>Spermatophyta</taxon>
        <taxon>Magnoliopsida</taxon>
        <taxon>eudicotyledons</taxon>
        <taxon>Gunneridae</taxon>
        <taxon>Pentapetalae</taxon>
        <taxon>rosids</taxon>
        <taxon>malvids</taxon>
        <taxon>Malvales</taxon>
        <taxon>Malvaceae</taxon>
        <taxon>Grewioideae</taxon>
        <taxon>Apeibeae</taxon>
        <taxon>Corchorus</taxon>
    </lineage>
</organism>
<evidence type="ECO:0000313" key="1">
    <source>
        <dbReference type="EMBL" id="OMO64036.1"/>
    </source>
</evidence>
<gene>
    <name evidence="1" type="ORF">COLO4_32131</name>
</gene>
<proteinExistence type="predicted"/>
<evidence type="ECO:0000313" key="2">
    <source>
        <dbReference type="Proteomes" id="UP000187203"/>
    </source>
</evidence>
<accession>A0A1R3H1A7</accession>
<comment type="caution">
    <text evidence="1">The sequence shown here is derived from an EMBL/GenBank/DDBJ whole genome shotgun (WGS) entry which is preliminary data.</text>
</comment>
<sequence length="101" mass="10583">MILTPDVGGKWLAMLGILEDSPIAGEDVGKVSATDGKMGGEGFVNDGGCVGDMIGGREGVGDIEFVSEGERSVAGKYHQPQNRSQKVSTAIKYIKKVLKVT</sequence>